<sequence>MILVIDTNRDLIIEKGAIFDPNNKSFIYYNKNNCLTITDNYKYPKACLNTPRTFPKDSNIFDKFNEATSDLDLIVLNEDEATKLNLNGIKFSKIIFKKSYKNLLIKDDSIF</sequence>
<accession>A0AAX2AKB3</accession>
<dbReference type="RefSeq" id="WP_114843294.1">
    <property type="nucleotide sequence ID" value="NZ_CP031220.1"/>
</dbReference>
<reference evidence="1 2" key="1">
    <citation type="submission" date="2017-09" db="EMBL/GenBank/DDBJ databases">
        <title>Genomics of the genus Arcobacter.</title>
        <authorList>
            <person name="Perez-Cataluna A."/>
            <person name="Figueras M.J."/>
            <person name="Salas-Masso N."/>
        </authorList>
    </citation>
    <scope>NUCLEOTIDE SEQUENCE [LARGE SCALE GENOMIC DNA]</scope>
    <source>
        <strain evidence="1 2">CECT 7386</strain>
    </source>
</reference>
<evidence type="ECO:0000313" key="1">
    <source>
        <dbReference type="EMBL" id="RXK16453.1"/>
    </source>
</evidence>
<dbReference type="AlphaFoldDB" id="A0AAX2AKB3"/>
<gene>
    <name evidence="1" type="ORF">CP985_03315</name>
</gene>
<organism evidence="1 2">
    <name type="scientific">Malaciobacter mytili LMG 24559</name>
    <dbReference type="NCBI Taxonomy" id="1032238"/>
    <lineage>
        <taxon>Bacteria</taxon>
        <taxon>Pseudomonadati</taxon>
        <taxon>Campylobacterota</taxon>
        <taxon>Epsilonproteobacteria</taxon>
        <taxon>Campylobacterales</taxon>
        <taxon>Arcobacteraceae</taxon>
        <taxon>Malaciobacter</taxon>
    </lineage>
</organism>
<proteinExistence type="predicted"/>
<keyword evidence="2" id="KW-1185">Reference proteome</keyword>
<dbReference type="KEGG" id="amyt:AMYT_a0088"/>
<dbReference type="EMBL" id="NXID01000008">
    <property type="protein sequence ID" value="RXK16453.1"/>
    <property type="molecule type" value="Genomic_DNA"/>
</dbReference>
<name>A0AAX2AKB3_9BACT</name>
<evidence type="ECO:0000313" key="2">
    <source>
        <dbReference type="Proteomes" id="UP000290092"/>
    </source>
</evidence>
<comment type="caution">
    <text evidence="1">The sequence shown here is derived from an EMBL/GenBank/DDBJ whole genome shotgun (WGS) entry which is preliminary data.</text>
</comment>
<dbReference type="Proteomes" id="UP000290092">
    <property type="component" value="Unassembled WGS sequence"/>
</dbReference>
<protein>
    <submittedName>
        <fullName evidence="1">Uncharacterized protein</fullName>
    </submittedName>
</protein>